<comment type="caution">
    <text evidence="1">The sequence shown here is derived from an EMBL/GenBank/DDBJ whole genome shotgun (WGS) entry which is preliminary data.</text>
</comment>
<dbReference type="Proteomes" id="UP001374584">
    <property type="component" value="Unassembled WGS sequence"/>
</dbReference>
<evidence type="ECO:0000313" key="1">
    <source>
        <dbReference type="EMBL" id="KAK7326252.1"/>
    </source>
</evidence>
<gene>
    <name evidence="1" type="ORF">VNO80_33067</name>
</gene>
<reference evidence="1 2" key="1">
    <citation type="submission" date="2024-01" db="EMBL/GenBank/DDBJ databases">
        <title>The genomes of 5 underutilized Papilionoideae crops provide insights into root nodulation and disease resistanc.</title>
        <authorList>
            <person name="Jiang F."/>
        </authorList>
    </citation>
    <scope>NUCLEOTIDE SEQUENCE [LARGE SCALE GENOMIC DNA]</scope>
    <source>
        <strain evidence="1">JINMINGXINNONG_FW02</strain>
        <tissue evidence="1">Leaves</tissue>
    </source>
</reference>
<organism evidence="1 2">
    <name type="scientific">Phaseolus coccineus</name>
    <name type="common">Scarlet runner bean</name>
    <name type="synonym">Phaseolus multiflorus</name>
    <dbReference type="NCBI Taxonomy" id="3886"/>
    <lineage>
        <taxon>Eukaryota</taxon>
        <taxon>Viridiplantae</taxon>
        <taxon>Streptophyta</taxon>
        <taxon>Embryophyta</taxon>
        <taxon>Tracheophyta</taxon>
        <taxon>Spermatophyta</taxon>
        <taxon>Magnoliopsida</taxon>
        <taxon>eudicotyledons</taxon>
        <taxon>Gunneridae</taxon>
        <taxon>Pentapetalae</taxon>
        <taxon>rosids</taxon>
        <taxon>fabids</taxon>
        <taxon>Fabales</taxon>
        <taxon>Fabaceae</taxon>
        <taxon>Papilionoideae</taxon>
        <taxon>50 kb inversion clade</taxon>
        <taxon>NPAAA clade</taxon>
        <taxon>indigoferoid/millettioid clade</taxon>
        <taxon>Phaseoleae</taxon>
        <taxon>Phaseolus</taxon>
    </lineage>
</organism>
<keyword evidence="2" id="KW-1185">Reference proteome</keyword>
<dbReference type="AlphaFoldDB" id="A0AAN9Q8W1"/>
<protein>
    <submittedName>
        <fullName evidence="1">Uncharacterized protein</fullName>
    </submittedName>
</protein>
<accession>A0AAN9Q8W1</accession>
<name>A0AAN9Q8W1_PHACN</name>
<evidence type="ECO:0000313" key="2">
    <source>
        <dbReference type="Proteomes" id="UP001374584"/>
    </source>
</evidence>
<sequence>MAASSFITSFSSKSHSGICFQCLLVNSGCLLDTLSPLHTTTSLSFLKADDLDDSNTFISELVSLFLSLSVKQLCTFQSVKWLRFALSPRIPLGLDSLTLVGFKFRLGERKTWRGQDSNLQSSDYEPDKLTNYSTPLLHLLFLLFHDSHLGPLPWLLGRDRTSAYLLTRVGSEILRDPITYEKVDEFISPLRERGDFVVIANEQAMKVVSFSTRSLHTSRCLHLSPIEVLFKNLVRELV</sequence>
<proteinExistence type="predicted"/>
<dbReference type="EMBL" id="JAYMYR010000071">
    <property type="protein sequence ID" value="KAK7326252.1"/>
    <property type="molecule type" value="Genomic_DNA"/>
</dbReference>